<dbReference type="Pfam" id="PF13151">
    <property type="entry name" value="DUF3990"/>
    <property type="match status" value="1"/>
</dbReference>
<evidence type="ECO:0008006" key="3">
    <source>
        <dbReference type="Google" id="ProtNLM"/>
    </source>
</evidence>
<name>A0ABQ1PZ58_9BACI</name>
<gene>
    <name evidence="1" type="ORF">GCM10011389_14040</name>
</gene>
<dbReference type="Proteomes" id="UP000642571">
    <property type="component" value="Unassembled WGS sequence"/>
</dbReference>
<protein>
    <recommendedName>
        <fullName evidence="3">DUF3990 domain-containing protein</fullName>
    </recommendedName>
</protein>
<comment type="caution">
    <text evidence="1">The sequence shown here is derived from an EMBL/GenBank/DDBJ whole genome shotgun (WGS) entry which is preliminary data.</text>
</comment>
<dbReference type="EMBL" id="BMIN01000004">
    <property type="protein sequence ID" value="GGD07660.1"/>
    <property type="molecule type" value="Genomic_DNA"/>
</dbReference>
<proteinExistence type="predicted"/>
<dbReference type="InterPro" id="IPR025051">
    <property type="entry name" value="DUF3990"/>
</dbReference>
<evidence type="ECO:0000313" key="2">
    <source>
        <dbReference type="Proteomes" id="UP000642571"/>
    </source>
</evidence>
<accession>A0ABQ1PZ58</accession>
<evidence type="ECO:0000313" key="1">
    <source>
        <dbReference type="EMBL" id="GGD07660.1"/>
    </source>
</evidence>
<keyword evidence="2" id="KW-1185">Reference proteome</keyword>
<sequence>MGARKHLQKSKWYHGTTLSGWKEICMKRIQVNHNIGNELDFGYGFYLTPKEQQAKDFIQDLLAYTGGESVLQGLPFLVKDNPEDKVAVVVEFEFTPLDWFYDDHINTMVLNSYDDEFADFVFFNRTENIYGEHQHDYKAIFGVMSDSKPNIVLSRFKNGEIGKDEVIESFKKTTSNKQLSIHTQDFCDILVPSKAYIIETGEELDVNEYSYGKKQVDVER</sequence>
<reference evidence="2" key="1">
    <citation type="journal article" date="2019" name="Int. J. Syst. Evol. Microbiol.">
        <title>The Global Catalogue of Microorganisms (GCM) 10K type strain sequencing project: providing services to taxonomists for standard genome sequencing and annotation.</title>
        <authorList>
            <consortium name="The Broad Institute Genomics Platform"/>
            <consortium name="The Broad Institute Genome Sequencing Center for Infectious Disease"/>
            <person name="Wu L."/>
            <person name="Ma J."/>
        </authorList>
    </citation>
    <scope>NUCLEOTIDE SEQUENCE [LARGE SCALE GENOMIC DNA]</scope>
    <source>
        <strain evidence="2">CGMCC 1.15353</strain>
    </source>
</reference>
<organism evidence="1 2">
    <name type="scientific">Pontibacillus salipaludis</name>
    <dbReference type="NCBI Taxonomy" id="1697394"/>
    <lineage>
        <taxon>Bacteria</taxon>
        <taxon>Bacillati</taxon>
        <taxon>Bacillota</taxon>
        <taxon>Bacilli</taxon>
        <taxon>Bacillales</taxon>
        <taxon>Bacillaceae</taxon>
        <taxon>Pontibacillus</taxon>
    </lineage>
</organism>